<protein>
    <submittedName>
        <fullName evidence="1">Uncharacterized protein</fullName>
    </submittedName>
</protein>
<gene>
    <name evidence="1" type="ORF">SAMEA3752557_05449</name>
</gene>
<name>A0A2Y8NYR8_ECOLX</name>
<evidence type="ECO:0000313" key="1">
    <source>
        <dbReference type="EMBL" id="SQP90462.1"/>
    </source>
</evidence>
<reference evidence="1 2" key="1">
    <citation type="submission" date="2018-06" db="EMBL/GenBank/DDBJ databases">
        <authorList>
            <consortium name="Pathogen Informatics"/>
            <person name="Doyle S."/>
        </authorList>
    </citation>
    <scope>NUCLEOTIDE SEQUENCE [LARGE SCALE GENOMIC DNA]</scope>
    <source>
        <strain evidence="1 2">VREC0535</strain>
    </source>
</reference>
<dbReference type="Proteomes" id="UP000250671">
    <property type="component" value="Unassembled WGS sequence"/>
</dbReference>
<dbReference type="EMBL" id="UCZA01000061">
    <property type="protein sequence ID" value="SQP90462.1"/>
    <property type="molecule type" value="Genomic_DNA"/>
</dbReference>
<evidence type="ECO:0000313" key="2">
    <source>
        <dbReference type="Proteomes" id="UP000250671"/>
    </source>
</evidence>
<dbReference type="AlphaFoldDB" id="A0A2Y8NYR8"/>
<proteinExistence type="predicted"/>
<dbReference type="RefSeq" id="WP_130988398.1">
    <property type="nucleotide sequence ID" value="NZ_AP027709.1"/>
</dbReference>
<organism evidence="1 2">
    <name type="scientific">Escherichia coli</name>
    <dbReference type="NCBI Taxonomy" id="562"/>
    <lineage>
        <taxon>Bacteria</taxon>
        <taxon>Pseudomonadati</taxon>
        <taxon>Pseudomonadota</taxon>
        <taxon>Gammaproteobacteria</taxon>
        <taxon>Enterobacterales</taxon>
        <taxon>Enterobacteriaceae</taxon>
        <taxon>Escherichia</taxon>
    </lineage>
</organism>
<accession>A0A2Y8NYR8</accession>
<sequence length="142" mass="16146">MDASLMLQNIKYAGFDIVSSSFKDNTSDDGGFFKVSIEEVKFSSGRDDDGTCWFRIGFSPSIKGYPDRDGAGDEEPSFELKMELITDFDIMNGELIDEKFFVKNSWYFENFMSLTLKLAVDSVLKHTSLSDIYFPWYSPDSA</sequence>